<dbReference type="EMBL" id="CP013652">
    <property type="protein sequence ID" value="ALS22810.1"/>
    <property type="molecule type" value="Genomic_DNA"/>
</dbReference>
<sequence>MELGKEKKKSCDRILAFFFLCHFAGRCQRKGAGRMIPLKISKEQKEQMVWRVQQYFEKERTESIGNLEAEQLIDFMIGLVGPPVYNHAIGDARRTLLERMSALEDELYSLEKPVGRSR</sequence>
<dbReference type="RefSeq" id="WP_335338487.1">
    <property type="nucleotide sequence ID" value="NZ_CP013652.1"/>
</dbReference>
<reference evidence="1 2" key="2">
    <citation type="journal article" date="2016" name="Genome Announc.">
        <title>Complete Genome Sequences of Two Interactive Moderate Thermophiles, Paenibacillus napthalenovorans 32O-Y and Paenibacillus sp. 32O-W.</title>
        <authorList>
            <person name="Butler R.R.III."/>
            <person name="Wang J."/>
            <person name="Stark B.C."/>
            <person name="Pombert J.F."/>
        </authorList>
    </citation>
    <scope>NUCLEOTIDE SEQUENCE [LARGE SCALE GENOMIC DNA]</scope>
    <source>
        <strain evidence="1 2">32O-Y</strain>
    </source>
</reference>
<dbReference type="KEGG" id="pnp:IJ22_24370"/>
<dbReference type="InterPro" id="IPR018680">
    <property type="entry name" value="DUF2164"/>
</dbReference>
<dbReference type="STRING" id="162209.IJ22_24370"/>
<proteinExistence type="predicted"/>
<dbReference type="PATRIC" id="fig|162209.4.peg.2589"/>
<organism evidence="1 2">
    <name type="scientific">Paenibacillus naphthalenovorans</name>
    <dbReference type="NCBI Taxonomy" id="162209"/>
    <lineage>
        <taxon>Bacteria</taxon>
        <taxon>Bacillati</taxon>
        <taxon>Bacillota</taxon>
        <taxon>Bacilli</taxon>
        <taxon>Bacillales</taxon>
        <taxon>Paenibacillaceae</taxon>
        <taxon>Paenibacillus</taxon>
    </lineage>
</organism>
<dbReference type="AlphaFoldDB" id="A0A0U2WBT9"/>
<name>A0A0U2WBT9_9BACL</name>
<protein>
    <recommendedName>
        <fullName evidence="3">DUF2164 domain-containing protein</fullName>
    </recommendedName>
</protein>
<evidence type="ECO:0000313" key="2">
    <source>
        <dbReference type="Proteomes" id="UP000061660"/>
    </source>
</evidence>
<accession>A0A0U2WBT9</accession>
<evidence type="ECO:0008006" key="3">
    <source>
        <dbReference type="Google" id="ProtNLM"/>
    </source>
</evidence>
<reference evidence="2" key="1">
    <citation type="submission" date="2015-12" db="EMBL/GenBank/DDBJ databases">
        <title>Complete genome sequences of two moderately thermophilic Paenibacillus species.</title>
        <authorList>
            <person name="Butler R.III."/>
            <person name="Wang J."/>
            <person name="Stark B.C."/>
            <person name="Pombert J.-F."/>
        </authorList>
    </citation>
    <scope>NUCLEOTIDE SEQUENCE [LARGE SCALE GENOMIC DNA]</scope>
    <source>
        <strain evidence="2">32O-Y</strain>
    </source>
</reference>
<dbReference type="Pfam" id="PF09932">
    <property type="entry name" value="DUF2164"/>
    <property type="match status" value="1"/>
</dbReference>
<gene>
    <name evidence="1" type="ORF">IJ22_24370</name>
</gene>
<evidence type="ECO:0000313" key="1">
    <source>
        <dbReference type="EMBL" id="ALS22810.1"/>
    </source>
</evidence>
<keyword evidence="2" id="KW-1185">Reference proteome</keyword>
<dbReference type="Proteomes" id="UP000061660">
    <property type="component" value="Chromosome"/>
</dbReference>